<evidence type="ECO:0000313" key="1">
    <source>
        <dbReference type="EMBL" id="QOX89504.1"/>
    </source>
</evidence>
<organism evidence="1">
    <name type="scientific">Candidatus Phytoplasma australasiaticum subsp. australasiaticum</name>
    <dbReference type="NCBI Taxonomy" id="2832407"/>
    <lineage>
        <taxon>Bacteria</taxon>
        <taxon>Bacillati</taxon>
        <taxon>Mycoplasmatota</taxon>
        <taxon>Mollicutes</taxon>
        <taxon>Acholeplasmatales</taxon>
        <taxon>Acholeplasmataceae</taxon>
        <taxon>Candidatus Phytoplasma</taxon>
        <taxon>16SrII (Peanut WB group)</taxon>
        <taxon>Candidatus Phytoplasma australasiaticum</taxon>
    </lineage>
</organism>
<proteinExistence type="predicted"/>
<protein>
    <submittedName>
        <fullName evidence="1">Uncharacterized protein</fullName>
    </submittedName>
</protein>
<dbReference type="AlphaFoldDB" id="A0A7S7G0Q4"/>
<name>A0A7S7G0Q4_9MOLU</name>
<accession>A0A7S7G0Q4</accession>
<gene>
    <name evidence="1" type="ORF">H7685_01485</name>
</gene>
<sequence>MVVNINLLFVNAMDKELDSLETIELTTFLNKSEIKNFPNLKPFASDKNIDETEISTLTKNDKSEAEISLLSHDKCLPNQYFLLSCKHDLGSFFSKRMRLFYALKNVKTVPCAFF</sequence>
<reference evidence="1" key="1">
    <citation type="submission" date="2020-08" db="EMBL/GenBank/DDBJ databases">
        <title>Phytoplasma sp. strain PR08 associated with Phyllody Disease of Parthenium hysterophorus.</title>
        <authorList>
            <person name="Kirdat K."/>
            <person name="Tiwarekar B."/>
            <person name="Yadav A."/>
        </authorList>
    </citation>
    <scope>NUCLEOTIDE SEQUENCE [LARGE SCALE GENOMIC DNA]</scope>
    <source>
        <strain evidence="1">PR08</strain>
    </source>
</reference>
<dbReference type="EMBL" id="CP060385">
    <property type="protein sequence ID" value="QOX89504.1"/>
    <property type="molecule type" value="Genomic_DNA"/>
</dbReference>